<feature type="compositionally biased region" description="Polar residues" evidence="1">
    <location>
        <begin position="1"/>
        <end position="11"/>
    </location>
</feature>
<gene>
    <name evidence="2" type="ORF">E2C01_020455</name>
</gene>
<evidence type="ECO:0000313" key="3">
    <source>
        <dbReference type="Proteomes" id="UP000324222"/>
    </source>
</evidence>
<keyword evidence="3" id="KW-1185">Reference proteome</keyword>
<dbReference type="EMBL" id="VSRR010001721">
    <property type="protein sequence ID" value="MPC27288.1"/>
    <property type="molecule type" value="Genomic_DNA"/>
</dbReference>
<comment type="caution">
    <text evidence="2">The sequence shown here is derived from an EMBL/GenBank/DDBJ whole genome shotgun (WGS) entry which is preliminary data.</text>
</comment>
<accession>A0A5B7E0I1</accession>
<proteinExistence type="predicted"/>
<sequence length="84" mass="9280">MTGWSPQSWSSALPEGSRGRSRPSKQWSEEMRKASLTRAWRSRWLTWEGLGLGTGGELLKNLRGCLKSSTQDKTRTGAADGSLL</sequence>
<reference evidence="2 3" key="1">
    <citation type="submission" date="2019-05" db="EMBL/GenBank/DDBJ databases">
        <title>Another draft genome of Portunus trituberculatus and its Hox gene families provides insights of decapod evolution.</title>
        <authorList>
            <person name="Jeong J.-H."/>
            <person name="Song I."/>
            <person name="Kim S."/>
            <person name="Choi T."/>
            <person name="Kim D."/>
            <person name="Ryu S."/>
            <person name="Kim W."/>
        </authorList>
    </citation>
    <scope>NUCLEOTIDE SEQUENCE [LARGE SCALE GENOMIC DNA]</scope>
    <source>
        <tissue evidence="2">Muscle</tissue>
    </source>
</reference>
<name>A0A5B7E0I1_PORTR</name>
<feature type="region of interest" description="Disordered" evidence="1">
    <location>
        <begin position="1"/>
        <end position="30"/>
    </location>
</feature>
<dbReference type="AlphaFoldDB" id="A0A5B7E0I1"/>
<protein>
    <submittedName>
        <fullName evidence="2">Uncharacterized protein</fullName>
    </submittedName>
</protein>
<dbReference type="Proteomes" id="UP000324222">
    <property type="component" value="Unassembled WGS sequence"/>
</dbReference>
<evidence type="ECO:0000256" key="1">
    <source>
        <dbReference type="SAM" id="MobiDB-lite"/>
    </source>
</evidence>
<organism evidence="2 3">
    <name type="scientific">Portunus trituberculatus</name>
    <name type="common">Swimming crab</name>
    <name type="synonym">Neptunus trituberculatus</name>
    <dbReference type="NCBI Taxonomy" id="210409"/>
    <lineage>
        <taxon>Eukaryota</taxon>
        <taxon>Metazoa</taxon>
        <taxon>Ecdysozoa</taxon>
        <taxon>Arthropoda</taxon>
        <taxon>Crustacea</taxon>
        <taxon>Multicrustacea</taxon>
        <taxon>Malacostraca</taxon>
        <taxon>Eumalacostraca</taxon>
        <taxon>Eucarida</taxon>
        <taxon>Decapoda</taxon>
        <taxon>Pleocyemata</taxon>
        <taxon>Brachyura</taxon>
        <taxon>Eubrachyura</taxon>
        <taxon>Portunoidea</taxon>
        <taxon>Portunidae</taxon>
        <taxon>Portuninae</taxon>
        <taxon>Portunus</taxon>
    </lineage>
</organism>
<evidence type="ECO:0000313" key="2">
    <source>
        <dbReference type="EMBL" id="MPC27288.1"/>
    </source>
</evidence>